<organism evidence="4 5">
    <name type="scientific">Pseudogymnoascus verrucosus</name>
    <dbReference type="NCBI Taxonomy" id="342668"/>
    <lineage>
        <taxon>Eukaryota</taxon>
        <taxon>Fungi</taxon>
        <taxon>Dikarya</taxon>
        <taxon>Ascomycota</taxon>
        <taxon>Pezizomycotina</taxon>
        <taxon>Leotiomycetes</taxon>
        <taxon>Thelebolales</taxon>
        <taxon>Thelebolaceae</taxon>
        <taxon>Pseudogymnoascus</taxon>
    </lineage>
</organism>
<dbReference type="GO" id="GO:0000981">
    <property type="term" value="F:DNA-binding transcription factor activity, RNA polymerase II-specific"/>
    <property type="evidence" value="ECO:0007669"/>
    <property type="project" value="InterPro"/>
</dbReference>
<dbReference type="PROSITE" id="PS50048">
    <property type="entry name" value="ZN2_CY6_FUNGAL_2"/>
    <property type="match status" value="1"/>
</dbReference>
<dbReference type="Pfam" id="PF00172">
    <property type="entry name" value="Zn_clus"/>
    <property type="match status" value="1"/>
</dbReference>
<sequence length="466" mass="50532">MPPRRSHKKSRAGCQRCKLRKVKCDEAHPICGNCTKHGVPCDFDDPSALSPPNSLVRYTTPSSSSNSSSTPKPSPSSSTSHQFPPSPNLPFHLDPPLPSTTLSPYSPTSRATELRLLHTYTTLTAPTLAWGDTPPAALAWQLAVPNLAFNTPCLMDALLAIAALHLRALTPSDPSLPRLFHAYMASALSSYTATLHSGVTAENGPALFATAALIAFQASASRRFLNEPGSEAEPYSLPTQWFHAFQGVKTVVIAAWPFLRSSDIRPIISAQPALALDLHPSRPAFFDDLLVGLDEQLEALPEGERDETRRAYEHSVAYLNWAHARPEKARIVGFPATVSRRFIELVDRADSRALAVIASFFAMTRAVDGAWWLSGVALKEVRGILGLLDEEWRERVGWAVRVAEWEGEVGEDVWGGRWGEGEGVDGGSGGWGDVSEHIEFVLTRGGGMVEGEAYGGVAEEYGMALD</sequence>
<feature type="region of interest" description="Disordered" evidence="2">
    <location>
        <begin position="42"/>
        <end position="106"/>
    </location>
</feature>
<evidence type="ECO:0000256" key="2">
    <source>
        <dbReference type="SAM" id="MobiDB-lite"/>
    </source>
</evidence>
<feature type="compositionally biased region" description="Low complexity" evidence="2">
    <location>
        <begin position="59"/>
        <end position="83"/>
    </location>
</feature>
<dbReference type="PANTHER" id="PTHR47657">
    <property type="entry name" value="STEROL REGULATORY ELEMENT-BINDING PROTEIN ECM22"/>
    <property type="match status" value="1"/>
</dbReference>
<dbReference type="AlphaFoldDB" id="A0A1B8GEP6"/>
<gene>
    <name evidence="4" type="ORF">VE01_07787</name>
</gene>
<dbReference type="CDD" id="cd00067">
    <property type="entry name" value="GAL4"/>
    <property type="match status" value="1"/>
</dbReference>
<dbReference type="GO" id="GO:0008270">
    <property type="term" value="F:zinc ion binding"/>
    <property type="evidence" value="ECO:0007669"/>
    <property type="project" value="InterPro"/>
</dbReference>
<dbReference type="OrthoDB" id="5386330at2759"/>
<dbReference type="InterPro" id="IPR001138">
    <property type="entry name" value="Zn2Cys6_DnaBD"/>
</dbReference>
<keyword evidence="5" id="KW-1185">Reference proteome</keyword>
<dbReference type="InterPro" id="IPR036864">
    <property type="entry name" value="Zn2-C6_fun-type_DNA-bd_sf"/>
</dbReference>
<evidence type="ECO:0000313" key="5">
    <source>
        <dbReference type="Proteomes" id="UP000091956"/>
    </source>
</evidence>
<feature type="domain" description="Zn(2)-C6 fungal-type" evidence="3">
    <location>
        <begin position="13"/>
        <end position="43"/>
    </location>
</feature>
<dbReference type="RefSeq" id="XP_018128031.1">
    <property type="nucleotide sequence ID" value="XM_018277220.2"/>
</dbReference>
<keyword evidence="1" id="KW-0539">Nucleus</keyword>
<dbReference type="PANTHER" id="PTHR47657:SF14">
    <property type="entry name" value="ZN(2)-C6 FUNGAL-TYPE DOMAIN-CONTAINING PROTEIN"/>
    <property type="match status" value="1"/>
</dbReference>
<dbReference type="Gene3D" id="4.10.240.10">
    <property type="entry name" value="Zn(2)-C6 fungal-type DNA-binding domain"/>
    <property type="match status" value="1"/>
</dbReference>
<dbReference type="Proteomes" id="UP000091956">
    <property type="component" value="Unassembled WGS sequence"/>
</dbReference>
<dbReference type="SMART" id="SM00066">
    <property type="entry name" value="GAL4"/>
    <property type="match status" value="1"/>
</dbReference>
<evidence type="ECO:0000259" key="3">
    <source>
        <dbReference type="PROSITE" id="PS50048"/>
    </source>
</evidence>
<dbReference type="GeneID" id="28841173"/>
<reference evidence="5" key="2">
    <citation type="journal article" date="2018" name="Nat. Commun.">
        <title>Extreme sensitivity to ultraviolet light in the fungal pathogen causing white-nose syndrome of bats.</title>
        <authorList>
            <person name="Palmer J.M."/>
            <person name="Drees K.P."/>
            <person name="Foster J.T."/>
            <person name="Lindner D.L."/>
        </authorList>
    </citation>
    <scope>NUCLEOTIDE SEQUENCE [LARGE SCALE GENOMIC DNA]</scope>
    <source>
        <strain evidence="5">UAMH 10579</strain>
    </source>
</reference>
<reference evidence="4 5" key="1">
    <citation type="submission" date="2016-03" db="EMBL/GenBank/DDBJ databases">
        <title>Comparative genomics of Pseudogymnoascus destructans, the fungus causing white-nose syndrome of bats.</title>
        <authorList>
            <person name="Palmer J.M."/>
            <person name="Drees K.P."/>
            <person name="Foster J.T."/>
            <person name="Lindner D.L."/>
        </authorList>
    </citation>
    <scope>NUCLEOTIDE SEQUENCE [LARGE SCALE GENOMIC DNA]</scope>
    <source>
        <strain evidence="4 5">UAMH 10579</strain>
    </source>
</reference>
<proteinExistence type="predicted"/>
<name>A0A1B8GEP6_9PEZI</name>
<accession>A0A1B8GEP6</accession>
<protein>
    <recommendedName>
        <fullName evidence="3">Zn(2)-C6 fungal-type domain-containing protein</fullName>
    </recommendedName>
</protein>
<dbReference type="EMBL" id="KV460245">
    <property type="protein sequence ID" value="OBT94298.1"/>
    <property type="molecule type" value="Genomic_DNA"/>
</dbReference>
<dbReference type="InterPro" id="IPR052400">
    <property type="entry name" value="Zn2-C6_fungal_TF"/>
</dbReference>
<dbReference type="SUPFAM" id="SSF57701">
    <property type="entry name" value="Zn2/Cys6 DNA-binding domain"/>
    <property type="match status" value="1"/>
</dbReference>
<dbReference type="STRING" id="342668.A0A1B8GEP6"/>
<evidence type="ECO:0000313" key="4">
    <source>
        <dbReference type="EMBL" id="OBT94298.1"/>
    </source>
</evidence>
<dbReference type="PROSITE" id="PS00463">
    <property type="entry name" value="ZN2_CY6_FUNGAL_1"/>
    <property type="match status" value="1"/>
</dbReference>
<evidence type="ECO:0000256" key="1">
    <source>
        <dbReference type="ARBA" id="ARBA00023242"/>
    </source>
</evidence>
<feature type="compositionally biased region" description="Pro residues" evidence="2">
    <location>
        <begin position="84"/>
        <end position="98"/>
    </location>
</feature>